<dbReference type="Proteomes" id="UP001054837">
    <property type="component" value="Unassembled WGS sequence"/>
</dbReference>
<dbReference type="EMBL" id="BPLQ01014002">
    <property type="protein sequence ID" value="GIY76358.1"/>
    <property type="molecule type" value="Genomic_DNA"/>
</dbReference>
<organism evidence="1 2">
    <name type="scientific">Caerostris darwini</name>
    <dbReference type="NCBI Taxonomy" id="1538125"/>
    <lineage>
        <taxon>Eukaryota</taxon>
        <taxon>Metazoa</taxon>
        <taxon>Ecdysozoa</taxon>
        <taxon>Arthropoda</taxon>
        <taxon>Chelicerata</taxon>
        <taxon>Arachnida</taxon>
        <taxon>Araneae</taxon>
        <taxon>Araneomorphae</taxon>
        <taxon>Entelegynae</taxon>
        <taxon>Araneoidea</taxon>
        <taxon>Araneidae</taxon>
        <taxon>Caerostris</taxon>
    </lineage>
</organism>
<evidence type="ECO:0000313" key="2">
    <source>
        <dbReference type="Proteomes" id="UP001054837"/>
    </source>
</evidence>
<reference evidence="1 2" key="1">
    <citation type="submission" date="2021-06" db="EMBL/GenBank/DDBJ databases">
        <title>Caerostris darwini draft genome.</title>
        <authorList>
            <person name="Kono N."/>
            <person name="Arakawa K."/>
        </authorList>
    </citation>
    <scope>NUCLEOTIDE SEQUENCE [LARGE SCALE GENOMIC DNA]</scope>
</reference>
<sequence length="75" mass="8512">MQKRKLRRGSRALPINLSSTLTNQSNLPPLPSYLTFRPYQPILPSCLTNQSYIPALPTYLTFLPYQPTELSGMTN</sequence>
<name>A0AAV4W1S8_9ARAC</name>
<accession>A0AAV4W1S8</accession>
<gene>
    <name evidence="1" type="ORF">CDAR_483031</name>
</gene>
<evidence type="ECO:0000313" key="1">
    <source>
        <dbReference type="EMBL" id="GIY76358.1"/>
    </source>
</evidence>
<keyword evidence="2" id="KW-1185">Reference proteome</keyword>
<proteinExistence type="predicted"/>
<dbReference type="AlphaFoldDB" id="A0AAV4W1S8"/>
<comment type="caution">
    <text evidence="1">The sequence shown here is derived from an EMBL/GenBank/DDBJ whole genome shotgun (WGS) entry which is preliminary data.</text>
</comment>
<protein>
    <submittedName>
        <fullName evidence="1">Uncharacterized protein</fullName>
    </submittedName>
</protein>